<dbReference type="SUPFAM" id="SSF53822">
    <property type="entry name" value="Periplasmic binding protein-like I"/>
    <property type="match status" value="1"/>
</dbReference>
<dbReference type="InterPro" id="IPR028082">
    <property type="entry name" value="Peripla_BP_I"/>
</dbReference>
<dbReference type="Gene3D" id="1.10.260.40">
    <property type="entry name" value="lambda repressor-like DNA-binding domains"/>
    <property type="match status" value="1"/>
</dbReference>
<comment type="caution">
    <text evidence="5">The sequence shown here is derived from an EMBL/GenBank/DDBJ whole genome shotgun (WGS) entry which is preliminary data.</text>
</comment>
<dbReference type="GO" id="GO:0000976">
    <property type="term" value="F:transcription cis-regulatory region binding"/>
    <property type="evidence" value="ECO:0007669"/>
    <property type="project" value="TreeGrafter"/>
</dbReference>
<dbReference type="PROSITE" id="PS50932">
    <property type="entry name" value="HTH_LACI_2"/>
    <property type="match status" value="1"/>
</dbReference>
<dbReference type="AlphaFoldDB" id="A0A423KG77"/>
<name>A0A423KG77_9PSED</name>
<keyword evidence="2" id="KW-0238">DNA-binding</keyword>
<dbReference type="InterPro" id="IPR010982">
    <property type="entry name" value="Lambda_DNA-bd_dom_sf"/>
</dbReference>
<dbReference type="GO" id="GO:0003700">
    <property type="term" value="F:DNA-binding transcription factor activity"/>
    <property type="evidence" value="ECO:0007669"/>
    <property type="project" value="TreeGrafter"/>
</dbReference>
<feature type="domain" description="HTH lacI-type" evidence="4">
    <location>
        <begin position="1"/>
        <end position="42"/>
    </location>
</feature>
<dbReference type="CDD" id="cd06267">
    <property type="entry name" value="PBP1_LacI_sugar_binding-like"/>
    <property type="match status" value="1"/>
</dbReference>
<evidence type="ECO:0000256" key="1">
    <source>
        <dbReference type="ARBA" id="ARBA00023015"/>
    </source>
</evidence>
<dbReference type="InterPro" id="IPR000843">
    <property type="entry name" value="HTH_LacI"/>
</dbReference>
<evidence type="ECO:0000313" key="6">
    <source>
        <dbReference type="Proteomes" id="UP000283627"/>
    </source>
</evidence>
<dbReference type="EMBL" id="MOBP01000012">
    <property type="protein sequence ID" value="RON51811.1"/>
    <property type="molecule type" value="Genomic_DNA"/>
</dbReference>
<evidence type="ECO:0000313" key="5">
    <source>
        <dbReference type="EMBL" id="RON51811.1"/>
    </source>
</evidence>
<protein>
    <recommendedName>
        <fullName evidence="4">HTH lacI-type domain-containing protein</fullName>
    </recommendedName>
</protein>
<keyword evidence="1" id="KW-0805">Transcription regulation</keyword>
<evidence type="ECO:0000256" key="3">
    <source>
        <dbReference type="ARBA" id="ARBA00023163"/>
    </source>
</evidence>
<keyword evidence="3" id="KW-0804">Transcription</keyword>
<dbReference type="OrthoDB" id="5621819at2"/>
<evidence type="ECO:0000259" key="4">
    <source>
        <dbReference type="PROSITE" id="PS50932"/>
    </source>
</evidence>
<dbReference type="Pfam" id="PF13377">
    <property type="entry name" value="Peripla_BP_3"/>
    <property type="match status" value="1"/>
</dbReference>
<dbReference type="Gene3D" id="3.40.50.2300">
    <property type="match status" value="2"/>
</dbReference>
<dbReference type="SUPFAM" id="SSF47413">
    <property type="entry name" value="lambda repressor-like DNA-binding domains"/>
    <property type="match status" value="1"/>
</dbReference>
<dbReference type="SMART" id="SM00354">
    <property type="entry name" value="HTH_LACI"/>
    <property type="match status" value="1"/>
</dbReference>
<proteinExistence type="predicted"/>
<sequence length="322" mass="35629">MTVSNFVNGKFASMSPETRARVEQHIERSGYRPHSMARSLRLSERLTIGMIVFSDVPTYLSDPFTTNLVAGLSNYLNARGYGVLIQGVDPKSFKTSSVVRDIRTDGICTFLSGSDAQRQEDIEILLDLNQPVVAFQETLRFPDRDLCIVRQDDRNGGRIVAKEAISAKTKRIVIILPKVHWPALIERSKGFRSAIRDSGIDAVVRVLKCQENSFQDIQAMLAREIEEYGVPDAVMAGNDHIGIAAAKLLLDRGYKIPADVTVTGFNAFDFWQYTDPVLTTVRSPAYEMGVRGAAALLDRLRTGAFAEPEIVFAVDLLRGGST</sequence>
<dbReference type="PANTHER" id="PTHR30146:SF154">
    <property type="entry name" value="TRANSCRIPTION REGULATOR, MEMBER OF GALR FAMILY"/>
    <property type="match status" value="1"/>
</dbReference>
<evidence type="ECO:0000256" key="2">
    <source>
        <dbReference type="ARBA" id="ARBA00023125"/>
    </source>
</evidence>
<dbReference type="Proteomes" id="UP000283627">
    <property type="component" value="Unassembled WGS sequence"/>
</dbReference>
<organism evidence="5 6">
    <name type="scientific">Pseudomonas frederiksbergensis</name>
    <dbReference type="NCBI Taxonomy" id="104087"/>
    <lineage>
        <taxon>Bacteria</taxon>
        <taxon>Pseudomonadati</taxon>
        <taxon>Pseudomonadota</taxon>
        <taxon>Gammaproteobacteria</taxon>
        <taxon>Pseudomonadales</taxon>
        <taxon>Pseudomonadaceae</taxon>
        <taxon>Pseudomonas</taxon>
    </lineage>
</organism>
<accession>A0A423KG77</accession>
<dbReference type="PANTHER" id="PTHR30146">
    <property type="entry name" value="LACI-RELATED TRANSCRIPTIONAL REPRESSOR"/>
    <property type="match status" value="1"/>
</dbReference>
<dbReference type="InterPro" id="IPR046335">
    <property type="entry name" value="LacI/GalR-like_sensor"/>
</dbReference>
<dbReference type="CDD" id="cd01392">
    <property type="entry name" value="HTH_LacI"/>
    <property type="match status" value="1"/>
</dbReference>
<reference evidence="5 6" key="1">
    <citation type="submission" date="2016-10" db="EMBL/GenBank/DDBJ databases">
        <title>Comparative genome analysis of multiple Pseudomonas spp. focuses on biocontrol and plant growth promoting traits.</title>
        <authorList>
            <person name="Tao X.-Y."/>
            <person name="Taylor C.G."/>
        </authorList>
    </citation>
    <scope>NUCLEOTIDE SEQUENCE [LARGE SCALE GENOMIC DNA]</scope>
    <source>
        <strain evidence="5 6">39A2</strain>
    </source>
</reference>
<gene>
    <name evidence="5" type="ORF">BK665_18270</name>
</gene>